<accession>A0A091F7B7</accession>
<keyword evidence="4" id="KW-0540">Nuclease</keyword>
<proteinExistence type="predicted"/>
<dbReference type="InterPro" id="IPR017856">
    <property type="entry name" value="Integrase-like_N"/>
</dbReference>
<keyword evidence="16" id="KW-1185">Reference proteome</keyword>
<keyword evidence="11" id="KW-0863">Zinc-finger</keyword>
<keyword evidence="3" id="KW-0548">Nucleotidyltransferase</keyword>
<dbReference type="InterPro" id="IPR003308">
    <property type="entry name" value="Integrase_Zn-bd_dom_N"/>
</dbReference>
<evidence type="ECO:0000259" key="14">
    <source>
        <dbReference type="PROSITE" id="PS50994"/>
    </source>
</evidence>
<evidence type="ECO:0000313" key="16">
    <source>
        <dbReference type="Proteomes" id="UP000052976"/>
    </source>
</evidence>
<dbReference type="EC" id="2.7.7.49" evidence="1"/>
<keyword evidence="5" id="KW-0479">Metal-binding</keyword>
<evidence type="ECO:0000256" key="5">
    <source>
        <dbReference type="ARBA" id="ARBA00022723"/>
    </source>
</evidence>
<dbReference type="PROSITE" id="PS50994">
    <property type="entry name" value="INTEGRASE"/>
    <property type="match status" value="1"/>
</dbReference>
<evidence type="ECO:0000259" key="12">
    <source>
        <dbReference type="PROSITE" id="PS50876"/>
    </source>
</evidence>
<keyword evidence="7" id="KW-0378">Hydrolase</keyword>
<dbReference type="Gene3D" id="1.10.10.200">
    <property type="match status" value="1"/>
</dbReference>
<evidence type="ECO:0000256" key="11">
    <source>
        <dbReference type="PROSITE-ProRule" id="PRU00450"/>
    </source>
</evidence>
<protein>
    <recommendedName>
        <fullName evidence="1">RNA-directed DNA polymerase</fullName>
        <ecNumber evidence="1">2.7.7.49</ecNumber>
    </recommendedName>
</protein>
<evidence type="ECO:0000256" key="2">
    <source>
        <dbReference type="ARBA" id="ARBA00022679"/>
    </source>
</evidence>
<dbReference type="InterPro" id="IPR002156">
    <property type="entry name" value="RNaseH_domain"/>
</dbReference>
<evidence type="ECO:0000256" key="10">
    <source>
        <dbReference type="ARBA" id="ARBA00023268"/>
    </source>
</evidence>
<dbReference type="PANTHER" id="PTHR41694:SF4">
    <property type="entry name" value="ENDOGENOUS RETROVIRUS GROUP K MEMBER 10 POL PROTEIN-RELATED"/>
    <property type="match status" value="1"/>
</dbReference>
<name>A0A091F7B7_CORBR</name>
<keyword evidence="9" id="KW-0695">RNA-directed DNA polymerase</keyword>
<dbReference type="SUPFAM" id="SSF46919">
    <property type="entry name" value="N-terminal Zn binding domain of HIV integrase"/>
    <property type="match status" value="1"/>
</dbReference>
<dbReference type="Gene3D" id="3.30.420.10">
    <property type="entry name" value="Ribonuclease H-like superfamily/Ribonuclease H"/>
    <property type="match status" value="2"/>
</dbReference>
<dbReference type="Proteomes" id="UP000052976">
    <property type="component" value="Unassembled WGS sequence"/>
</dbReference>
<dbReference type="SUPFAM" id="SSF53098">
    <property type="entry name" value="Ribonuclease H-like"/>
    <property type="match status" value="2"/>
</dbReference>
<evidence type="ECO:0000256" key="3">
    <source>
        <dbReference type="ARBA" id="ARBA00022695"/>
    </source>
</evidence>
<feature type="domain" description="Integrase catalytic" evidence="14">
    <location>
        <begin position="157"/>
        <end position="279"/>
    </location>
</feature>
<keyword evidence="10" id="KW-0511">Multifunctional enzyme</keyword>
<feature type="domain" description="Integrase-type" evidence="12">
    <location>
        <begin position="107"/>
        <end position="148"/>
    </location>
</feature>
<dbReference type="AlphaFoldDB" id="A0A091F7B7"/>
<feature type="non-terminal residue" evidence="15">
    <location>
        <position position="279"/>
    </location>
</feature>
<dbReference type="PROSITE" id="PS50876">
    <property type="entry name" value="ZF_INTEGRASE"/>
    <property type="match status" value="1"/>
</dbReference>
<evidence type="ECO:0000313" key="15">
    <source>
        <dbReference type="EMBL" id="KFO64752.1"/>
    </source>
</evidence>
<feature type="non-terminal residue" evidence="15">
    <location>
        <position position="1"/>
    </location>
</feature>
<evidence type="ECO:0000256" key="7">
    <source>
        <dbReference type="ARBA" id="ARBA00022801"/>
    </source>
</evidence>
<dbReference type="GO" id="GO:0003964">
    <property type="term" value="F:RNA-directed DNA polymerase activity"/>
    <property type="evidence" value="ECO:0007669"/>
    <property type="project" value="UniProtKB-KW"/>
</dbReference>
<sequence>EGSPQIAELAAVLRAFEKFKNEPFNLVTDSAYVAGIAMRAEHAFLKEVSNPKLYQLISTLIHLISHRKQPYYIMHVKSHTDLPGPIAKGNRRADALAMPAETANIPDIFAQAKLSHAFFHQNIPALVRMFKFSKGQAKAIIATCPNCQNYQIPSMGTGVNPRGLDSCQLWQTDVTHFPSFGRSKYVHVSVDTFSGAVFASAHAGENAVHTIKHFLLAFTSLGVPEEIKMDNGPAYTSRKLEDFFNQWGIKHKTGIPGNPTGQSIVERTHQTLKRVLNQQ</sequence>
<dbReference type="PROSITE" id="PS50879">
    <property type="entry name" value="RNASE_H_1"/>
    <property type="match status" value="1"/>
</dbReference>
<keyword evidence="2" id="KW-0808">Transferase</keyword>
<dbReference type="GO" id="GO:0008270">
    <property type="term" value="F:zinc ion binding"/>
    <property type="evidence" value="ECO:0007669"/>
    <property type="project" value="UniProtKB-KW"/>
</dbReference>
<reference evidence="15 16" key="1">
    <citation type="submission" date="2014-04" db="EMBL/GenBank/DDBJ databases">
        <title>Genome evolution of avian class.</title>
        <authorList>
            <person name="Zhang G."/>
            <person name="Li C."/>
        </authorList>
    </citation>
    <scope>NUCLEOTIDE SEQUENCE [LARGE SCALE GENOMIC DNA]</scope>
    <source>
        <strain evidence="15">BGI_N302</strain>
    </source>
</reference>
<organism evidence="15 16">
    <name type="scientific">Corvus brachyrhynchos</name>
    <name type="common">American crow</name>
    <dbReference type="NCBI Taxonomy" id="85066"/>
    <lineage>
        <taxon>Eukaryota</taxon>
        <taxon>Metazoa</taxon>
        <taxon>Chordata</taxon>
        <taxon>Craniata</taxon>
        <taxon>Vertebrata</taxon>
        <taxon>Euteleostomi</taxon>
        <taxon>Archelosauria</taxon>
        <taxon>Archosauria</taxon>
        <taxon>Dinosauria</taxon>
        <taxon>Saurischia</taxon>
        <taxon>Theropoda</taxon>
        <taxon>Coelurosauria</taxon>
        <taxon>Aves</taxon>
        <taxon>Neognathae</taxon>
        <taxon>Neoaves</taxon>
        <taxon>Telluraves</taxon>
        <taxon>Australaves</taxon>
        <taxon>Passeriformes</taxon>
        <taxon>Corvoidea</taxon>
        <taxon>Corvidae</taxon>
        <taxon>Corvus</taxon>
    </lineage>
</organism>
<dbReference type="Pfam" id="PF00665">
    <property type="entry name" value="rve"/>
    <property type="match status" value="1"/>
</dbReference>
<dbReference type="GO" id="GO:0015074">
    <property type="term" value="P:DNA integration"/>
    <property type="evidence" value="ECO:0007669"/>
    <property type="project" value="InterPro"/>
</dbReference>
<evidence type="ECO:0000256" key="6">
    <source>
        <dbReference type="ARBA" id="ARBA00022759"/>
    </source>
</evidence>
<dbReference type="Pfam" id="PF02022">
    <property type="entry name" value="Integrase_Zn"/>
    <property type="match status" value="1"/>
</dbReference>
<dbReference type="InterPro" id="IPR036397">
    <property type="entry name" value="RNaseH_sf"/>
</dbReference>
<dbReference type="InterPro" id="IPR001584">
    <property type="entry name" value="Integrase_cat-core"/>
</dbReference>
<dbReference type="PANTHER" id="PTHR41694">
    <property type="entry name" value="ENDOGENOUS RETROVIRUS GROUP K MEMBER POL PROTEIN"/>
    <property type="match status" value="1"/>
</dbReference>
<evidence type="ECO:0000256" key="4">
    <source>
        <dbReference type="ARBA" id="ARBA00022722"/>
    </source>
</evidence>
<dbReference type="Pfam" id="PF00075">
    <property type="entry name" value="RNase_H"/>
    <property type="match status" value="1"/>
</dbReference>
<dbReference type="GO" id="GO:0035613">
    <property type="term" value="F:RNA stem-loop binding"/>
    <property type="evidence" value="ECO:0007669"/>
    <property type="project" value="TreeGrafter"/>
</dbReference>
<feature type="domain" description="RNase H type-1" evidence="13">
    <location>
        <begin position="1"/>
        <end position="102"/>
    </location>
</feature>
<dbReference type="STRING" id="85066.A0A091F7B7"/>
<keyword evidence="6" id="KW-0255">Endonuclease</keyword>
<dbReference type="GO" id="GO:0004523">
    <property type="term" value="F:RNA-DNA hybrid ribonuclease activity"/>
    <property type="evidence" value="ECO:0007669"/>
    <property type="project" value="InterPro"/>
</dbReference>
<keyword evidence="8" id="KW-0862">Zinc</keyword>
<evidence type="ECO:0000256" key="9">
    <source>
        <dbReference type="ARBA" id="ARBA00022918"/>
    </source>
</evidence>
<evidence type="ECO:0000256" key="8">
    <source>
        <dbReference type="ARBA" id="ARBA00022833"/>
    </source>
</evidence>
<evidence type="ECO:0000259" key="13">
    <source>
        <dbReference type="PROSITE" id="PS50879"/>
    </source>
</evidence>
<dbReference type="InterPro" id="IPR012337">
    <property type="entry name" value="RNaseH-like_sf"/>
</dbReference>
<gene>
    <name evidence="15" type="ORF">N302_07784</name>
</gene>
<dbReference type="EMBL" id="KK719667">
    <property type="protein sequence ID" value="KFO64752.1"/>
    <property type="molecule type" value="Genomic_DNA"/>
</dbReference>
<evidence type="ECO:0000256" key="1">
    <source>
        <dbReference type="ARBA" id="ARBA00012493"/>
    </source>
</evidence>